<gene>
    <name evidence="3" type="primary">LOC127751878</name>
</gene>
<dbReference type="InterPro" id="IPR032821">
    <property type="entry name" value="PKS_assoc"/>
</dbReference>
<dbReference type="KEGG" id="foc:127751878"/>
<dbReference type="Pfam" id="PF16197">
    <property type="entry name" value="KAsynt_C_assoc"/>
    <property type="match status" value="1"/>
</dbReference>
<feature type="non-terminal residue" evidence="3">
    <location>
        <position position="525"/>
    </location>
</feature>
<dbReference type="Proteomes" id="UP000504606">
    <property type="component" value="Unplaced"/>
</dbReference>
<dbReference type="Pfam" id="PF00109">
    <property type="entry name" value="ketoacyl-synt"/>
    <property type="match status" value="1"/>
</dbReference>
<dbReference type="GeneID" id="127751878"/>
<dbReference type="InterPro" id="IPR014043">
    <property type="entry name" value="Acyl_transferase_dom"/>
</dbReference>
<accession>A0A9C6XUY4</accession>
<dbReference type="Pfam" id="PF00698">
    <property type="entry name" value="Acyl_transf_1"/>
    <property type="match status" value="1"/>
</dbReference>
<dbReference type="GO" id="GO:0004312">
    <property type="term" value="F:fatty acid synthase activity"/>
    <property type="evidence" value="ECO:0007669"/>
    <property type="project" value="TreeGrafter"/>
</dbReference>
<proteinExistence type="predicted"/>
<dbReference type="CDD" id="cd00833">
    <property type="entry name" value="PKS"/>
    <property type="match status" value="1"/>
</dbReference>
<dbReference type="SUPFAM" id="SSF53901">
    <property type="entry name" value="Thiolase-like"/>
    <property type="match status" value="2"/>
</dbReference>
<sequence>MSEVVISGIGSAFSGSSNIQDFGRDLLANKHLVQRTKRWTDGVFTPVCGQTPYEYFDDLFFGMSRRLALVSDPTTKISCMRSFEAILDAGLHPATLFGSKTGVFAASGINEFEQTALYTIDNARLQDGYIIMGMSRSMLANRLSYYFDFKGPSCAVDGSWVGGLLGLKQAADAIREGRCDTALVVAGSISRYGETSLLLNQLGLVTDEGVTRSFDANGTGAVRSDGAVALLLQRADQAKRCYARVLATEVEFVGPGCDLNPTLPSPKGTQDFLRRIYEKHAIDPKTIAYLEADGNGNRIRDACELNAIDQALVQKAARASPLQIGSVKSNIGHVDCVNGLAAICKMVIAMETGVIPATINFQEPNSEATGLVAGRLKVVDKNTPLILSDDSVLAVHTIALSSMMGHTVLGGNPRGPGCVQDPADHLPRLITFSARNEEAAADVAKKIQSAPFDTNYYRLLQDVFSDDIRGYTYRGFVICPSSGDDTLIAPLEKRTVWFVYSGMGSQWAGMGSALMKLPVFAETIE</sequence>
<dbReference type="AlphaFoldDB" id="A0A9C6XUY4"/>
<dbReference type="GO" id="GO:0006633">
    <property type="term" value="P:fatty acid biosynthetic process"/>
    <property type="evidence" value="ECO:0007669"/>
    <property type="project" value="TreeGrafter"/>
</dbReference>
<organism evidence="2 3">
    <name type="scientific">Frankliniella occidentalis</name>
    <name type="common">Western flower thrips</name>
    <name type="synonym">Euthrips occidentalis</name>
    <dbReference type="NCBI Taxonomy" id="133901"/>
    <lineage>
        <taxon>Eukaryota</taxon>
        <taxon>Metazoa</taxon>
        <taxon>Ecdysozoa</taxon>
        <taxon>Arthropoda</taxon>
        <taxon>Hexapoda</taxon>
        <taxon>Insecta</taxon>
        <taxon>Pterygota</taxon>
        <taxon>Neoptera</taxon>
        <taxon>Paraneoptera</taxon>
        <taxon>Thysanoptera</taxon>
        <taxon>Terebrantia</taxon>
        <taxon>Thripoidea</taxon>
        <taxon>Thripidae</taxon>
        <taxon>Frankliniella</taxon>
    </lineage>
</organism>
<dbReference type="Pfam" id="PF02801">
    <property type="entry name" value="Ketoacyl-synt_C"/>
    <property type="match status" value="1"/>
</dbReference>
<evidence type="ECO:0000313" key="3">
    <source>
        <dbReference type="RefSeq" id="XP_052132058.1"/>
    </source>
</evidence>
<evidence type="ECO:0000313" key="2">
    <source>
        <dbReference type="Proteomes" id="UP000504606"/>
    </source>
</evidence>
<dbReference type="InterPro" id="IPR050091">
    <property type="entry name" value="PKS_NRPS_Biosynth_Enz"/>
</dbReference>
<dbReference type="PROSITE" id="PS52004">
    <property type="entry name" value="KS3_2"/>
    <property type="match status" value="1"/>
</dbReference>
<feature type="domain" description="Ketosynthase family 3 (KS3)" evidence="1">
    <location>
        <begin position="1"/>
        <end position="389"/>
    </location>
</feature>
<dbReference type="SMART" id="SM00825">
    <property type="entry name" value="PKS_KS"/>
    <property type="match status" value="1"/>
</dbReference>
<dbReference type="Gene3D" id="3.40.47.10">
    <property type="match status" value="1"/>
</dbReference>
<dbReference type="InterPro" id="IPR014030">
    <property type="entry name" value="Ketoacyl_synth_N"/>
</dbReference>
<protein>
    <submittedName>
        <fullName evidence="3">Fatty acid synthase-like</fullName>
    </submittedName>
</protein>
<dbReference type="InterPro" id="IPR016039">
    <property type="entry name" value="Thiolase-like"/>
</dbReference>
<dbReference type="InterPro" id="IPR014031">
    <property type="entry name" value="Ketoacyl_synth_C"/>
</dbReference>
<dbReference type="OrthoDB" id="7630912at2759"/>
<dbReference type="InterPro" id="IPR020841">
    <property type="entry name" value="PKS_Beta-ketoAc_synthase_dom"/>
</dbReference>
<name>A0A9C6XUY4_FRAOC</name>
<keyword evidence="2" id="KW-1185">Reference proteome</keyword>
<reference evidence="3" key="1">
    <citation type="submission" date="2025-08" db="UniProtKB">
        <authorList>
            <consortium name="RefSeq"/>
        </authorList>
    </citation>
    <scope>IDENTIFICATION</scope>
    <source>
        <tissue evidence="3">Whole organism</tissue>
    </source>
</reference>
<dbReference type="RefSeq" id="XP_052132058.1">
    <property type="nucleotide sequence ID" value="XM_052276098.1"/>
</dbReference>
<dbReference type="PANTHER" id="PTHR43775">
    <property type="entry name" value="FATTY ACID SYNTHASE"/>
    <property type="match status" value="1"/>
</dbReference>
<dbReference type="PANTHER" id="PTHR43775:SF23">
    <property type="entry name" value="FATTY ACID SYNTHASE 3"/>
    <property type="match status" value="1"/>
</dbReference>
<evidence type="ECO:0000259" key="1">
    <source>
        <dbReference type="PROSITE" id="PS52004"/>
    </source>
</evidence>
<dbReference type="Gene3D" id="3.30.70.3290">
    <property type="match status" value="1"/>
</dbReference>